<dbReference type="InterPro" id="IPR035396">
    <property type="entry name" value="Bac_rhamnosid6H"/>
</dbReference>
<comment type="catalytic activity">
    <reaction evidence="1">
        <text>Hydrolysis of terminal non-reducing alpha-L-rhamnose residues in alpha-L-rhamnosides.</text>
        <dbReference type="EC" id="3.2.1.40"/>
    </reaction>
</comment>
<dbReference type="Proteomes" id="UP000003167">
    <property type="component" value="Unassembled WGS sequence"/>
</dbReference>
<evidence type="ECO:0000259" key="9">
    <source>
        <dbReference type="Pfam" id="PF17390"/>
    </source>
</evidence>
<evidence type="ECO:0000313" key="10">
    <source>
        <dbReference type="EMBL" id="EHO69750.1"/>
    </source>
</evidence>
<dbReference type="Pfam" id="PF17390">
    <property type="entry name" value="Bac_rhamnosid_C"/>
    <property type="match status" value="1"/>
</dbReference>
<dbReference type="Pfam" id="PF08531">
    <property type="entry name" value="Bac_rhamnosid_N"/>
    <property type="match status" value="1"/>
</dbReference>
<dbReference type="PANTHER" id="PTHR33307:SF6">
    <property type="entry name" value="ALPHA-RHAMNOSIDASE (EUROFUNG)-RELATED"/>
    <property type="match status" value="1"/>
</dbReference>
<dbReference type="SUPFAM" id="SSF48208">
    <property type="entry name" value="Six-hairpin glycosidases"/>
    <property type="match status" value="1"/>
</dbReference>
<feature type="domain" description="Bacterial alpha-L-rhamnosidase N-terminal" evidence="7">
    <location>
        <begin position="350"/>
        <end position="519"/>
    </location>
</feature>
<dbReference type="Pfam" id="PF05592">
    <property type="entry name" value="Bac_rhamnosid"/>
    <property type="match status" value="1"/>
</dbReference>
<dbReference type="InterPro" id="IPR008979">
    <property type="entry name" value="Galactose-bd-like_sf"/>
</dbReference>
<dbReference type="EMBL" id="AGEK01000028">
    <property type="protein sequence ID" value="EHO69750.1"/>
    <property type="molecule type" value="Genomic_DNA"/>
</dbReference>
<dbReference type="Gene3D" id="2.60.120.260">
    <property type="entry name" value="Galactose-binding domain-like"/>
    <property type="match status" value="2"/>
</dbReference>
<feature type="domain" description="Alpha-L-rhamnosidase C-terminal" evidence="9">
    <location>
        <begin position="967"/>
        <end position="1039"/>
    </location>
</feature>
<dbReference type="PATRIC" id="fig|999422.3.peg.1686"/>
<gene>
    <name evidence="10" type="ORF">HMPREF9944_01607</name>
</gene>
<dbReference type="InterPro" id="IPR012341">
    <property type="entry name" value="6hp_glycosidase-like_sf"/>
</dbReference>
<proteinExistence type="predicted"/>
<feature type="chain" id="PRO_5003551590" description="alpha-L-rhamnosidase" evidence="5">
    <location>
        <begin position="36"/>
        <end position="1063"/>
    </location>
</feature>
<keyword evidence="11" id="KW-1185">Reference proteome</keyword>
<evidence type="ECO:0000256" key="2">
    <source>
        <dbReference type="ARBA" id="ARBA00012652"/>
    </source>
</evidence>
<dbReference type="HOGENOM" id="CLU_002926_1_1_10"/>
<feature type="domain" description="Alpha-L-rhamnosidase six-hairpin glycosidase" evidence="8">
    <location>
        <begin position="634"/>
        <end position="964"/>
    </location>
</feature>
<evidence type="ECO:0000259" key="7">
    <source>
        <dbReference type="Pfam" id="PF08531"/>
    </source>
</evidence>
<organism evidence="10 11">
    <name type="scientific">Segatella maculosa OT 289</name>
    <dbReference type="NCBI Taxonomy" id="999422"/>
    <lineage>
        <taxon>Bacteria</taxon>
        <taxon>Pseudomonadati</taxon>
        <taxon>Bacteroidota</taxon>
        <taxon>Bacteroidia</taxon>
        <taxon>Bacteroidales</taxon>
        <taxon>Prevotellaceae</taxon>
        <taxon>Segatella</taxon>
    </lineage>
</organism>
<dbReference type="EC" id="3.2.1.40" evidence="2"/>
<keyword evidence="3" id="KW-0378">Hydrolase</keyword>
<dbReference type="InterPro" id="IPR013737">
    <property type="entry name" value="Bac_rhamnosid_N"/>
</dbReference>
<comment type="caution">
    <text evidence="10">The sequence shown here is derived from an EMBL/GenBank/DDBJ whole genome shotgun (WGS) entry which is preliminary data.</text>
</comment>
<reference evidence="10 11" key="1">
    <citation type="submission" date="2011-12" db="EMBL/GenBank/DDBJ databases">
        <title>The Genome Sequence of Prevotella maculosa OT 289.</title>
        <authorList>
            <consortium name="The Broad Institute Genome Sequencing Platform"/>
            <person name="Earl A."/>
            <person name="Ward D."/>
            <person name="Feldgarden M."/>
            <person name="Gevers D."/>
            <person name="Izard J."/>
            <person name="Blanton J.M."/>
            <person name="Mathney J."/>
            <person name="Tanner A.C."/>
            <person name="Dewhirst F.E."/>
            <person name="Young S.K."/>
            <person name="Zeng Q."/>
            <person name="Gargeya S."/>
            <person name="Fitzgerald M."/>
            <person name="Haas B."/>
            <person name="Abouelleil A."/>
            <person name="Alvarado L."/>
            <person name="Arachchi H.M."/>
            <person name="Berlin A."/>
            <person name="Chapman S.B."/>
            <person name="Gearin G."/>
            <person name="Goldberg J."/>
            <person name="Griggs A."/>
            <person name="Gujja S."/>
            <person name="Hansen M."/>
            <person name="Heiman D."/>
            <person name="Howarth C."/>
            <person name="Larimer J."/>
            <person name="Lui A."/>
            <person name="MacDonald P.J.P."/>
            <person name="McCowen C."/>
            <person name="Montmayeur A."/>
            <person name="Murphy C."/>
            <person name="Neiman D."/>
            <person name="Pearson M."/>
            <person name="Priest M."/>
            <person name="Roberts A."/>
            <person name="Saif S."/>
            <person name="Shea T."/>
            <person name="Sisk P."/>
            <person name="Stolte C."/>
            <person name="Sykes S."/>
            <person name="Wortman J."/>
            <person name="Nusbaum C."/>
            <person name="Birren B."/>
        </authorList>
    </citation>
    <scope>NUCLEOTIDE SEQUENCE [LARGE SCALE GENOMIC DNA]</scope>
    <source>
        <strain evidence="10 11">OT 289</strain>
    </source>
</reference>
<dbReference type="InterPro" id="IPR008928">
    <property type="entry name" value="6-hairpin_glycosidase_sf"/>
</dbReference>
<feature type="region of interest" description="Disordered" evidence="4">
    <location>
        <begin position="710"/>
        <end position="729"/>
    </location>
</feature>
<accession>H1HN63</accession>
<evidence type="ECO:0000256" key="5">
    <source>
        <dbReference type="SAM" id="SignalP"/>
    </source>
</evidence>
<evidence type="ECO:0000256" key="1">
    <source>
        <dbReference type="ARBA" id="ARBA00001445"/>
    </source>
</evidence>
<dbReference type="Gene3D" id="1.50.10.10">
    <property type="match status" value="1"/>
</dbReference>
<dbReference type="PANTHER" id="PTHR33307">
    <property type="entry name" value="ALPHA-RHAMNOSIDASE (EUROFUNG)"/>
    <property type="match status" value="1"/>
</dbReference>
<evidence type="ECO:0000259" key="6">
    <source>
        <dbReference type="Pfam" id="PF05592"/>
    </source>
</evidence>
<dbReference type="RefSeq" id="WP_008565570.1">
    <property type="nucleotide sequence ID" value="NZ_JH594504.1"/>
</dbReference>
<sequence>MEQIKTTKPLYKACAKLRTCLAMIAAGMFFGTQQAASQPANAIPVDLRCNYQTTPLCIASTPNLSWKTQTKEKGWLQSAYRILVATSQEKLNKGRADVWDSGKTIGGTSVSILYQGQKLQPRRSYWWKVCIWDNKGRLSKWSKPTFFETSMLTPTEWSATWIGHTDAIGSADLQQIKWIWLPAQNAFDVPRKTIAWFRKTLNIEHLPQTAYIQTTVRGDYELYVNGAVIDKKDKGWQSFERQDLLPYLHKGENNIEVKVNAARTASFTRDTRKTLSGSYAGFAGILVVEDHQERRTYPTSEGQWACRPDNASNWETATVSCTLDDPRMGLNPGPLVAPAILLRKNFVLNKPIKAARLYATALGSYEMFVNGQRTGEDYFTPEFTNYNKRIIYQTYDVTRLLHEGENAIGSLLGDGWYGSPLGWNGENDLFEGQSNKLIAELHVTFTDGTTVTIPTDGSWKTAISPILKSEIYSGEYYDARLEQEKWNEPSFNDVHWRYAEPMGNDYTRLSPQNTAPVRAFTRLSPKHIHKTPDNRWIIDMGQNLAGITELRLKGEAGTAVVMRFAERLATPDSIYTDNLRNATAKDCYVLKGGEATYRQHFTFHGFRYIEVSGYPGVLSDNDVTALVLSSVGNKTGRVETSSDIVNRMYSLGIWGQLGNFISVPTDCPQRDERLGYTGDGQVFWRTGSYNFDIASFTHKWMNDIKDEQTTEGGVTNTAPAVPMNNRKNGSPGWEDAAVIVPWSSWMQFGDKSIITENWQAMTHFMNYVIRNSKGYNRDGGYLGDWLCIDKTTPNGIISNSLWAMMAEMMKQMAQATGHTTEATAYEALHDSIAKTFQRTFVKADGTVGSGSQTCYALALYAGLIPDNLKKAVTDKLVKAIEANQWHLTTGFLGTPRLLFALSQNGRTDVAYRLLTNETFPSWGYMVRQGATTWWEHWDSDKSDPKMNSFNHYSFGAVAEWMYRAMAGINTTPEAPGYKEIIISPVFDTTGRLTSAKGEYESVYGKIVSEWKIRDNKNVTLRVTIPANTTAKVQLPVGASFTKSNDTIRAQQLKAGSHRFKIRL</sequence>
<evidence type="ECO:0000259" key="8">
    <source>
        <dbReference type="Pfam" id="PF17389"/>
    </source>
</evidence>
<dbReference type="Pfam" id="PF17389">
    <property type="entry name" value="Bac_rhamnosid6H"/>
    <property type="match status" value="1"/>
</dbReference>
<evidence type="ECO:0000313" key="11">
    <source>
        <dbReference type="Proteomes" id="UP000003167"/>
    </source>
</evidence>
<dbReference type="InterPro" id="IPR016007">
    <property type="entry name" value="Alpha_rhamnosid"/>
</dbReference>
<dbReference type="InterPro" id="IPR008902">
    <property type="entry name" value="Rhamnosid_concanavalin"/>
</dbReference>
<dbReference type="InterPro" id="IPR035398">
    <property type="entry name" value="Bac_rhamnosid_C"/>
</dbReference>
<dbReference type="InterPro" id="IPR013783">
    <property type="entry name" value="Ig-like_fold"/>
</dbReference>
<evidence type="ECO:0000256" key="4">
    <source>
        <dbReference type="SAM" id="MobiDB-lite"/>
    </source>
</evidence>
<name>H1HN63_9BACT</name>
<dbReference type="Gene3D" id="2.60.420.10">
    <property type="entry name" value="Maltose phosphorylase, domain 3"/>
    <property type="match status" value="1"/>
</dbReference>
<feature type="signal peptide" evidence="5">
    <location>
        <begin position="1"/>
        <end position="35"/>
    </location>
</feature>
<dbReference type="AlphaFoldDB" id="H1HN63"/>
<dbReference type="OrthoDB" id="9766741at2"/>
<dbReference type="GO" id="GO:0030596">
    <property type="term" value="F:alpha-L-rhamnosidase activity"/>
    <property type="evidence" value="ECO:0007669"/>
    <property type="project" value="UniProtKB-EC"/>
</dbReference>
<dbReference type="GO" id="GO:0005975">
    <property type="term" value="P:carbohydrate metabolic process"/>
    <property type="evidence" value="ECO:0007669"/>
    <property type="project" value="InterPro"/>
</dbReference>
<dbReference type="STRING" id="999422.HMPREF9944_01607"/>
<evidence type="ECO:0000256" key="3">
    <source>
        <dbReference type="ARBA" id="ARBA00022801"/>
    </source>
</evidence>
<dbReference type="PIRSF" id="PIRSF010631">
    <property type="entry name" value="A-rhamnsds"/>
    <property type="match status" value="1"/>
</dbReference>
<dbReference type="Pfam" id="PF25788">
    <property type="entry name" value="Ig_Rha78A_N"/>
    <property type="match status" value="1"/>
</dbReference>
<feature type="domain" description="Alpha-L-rhamnosidase concanavalin-like" evidence="6">
    <location>
        <begin position="530"/>
        <end position="628"/>
    </location>
</feature>
<protein>
    <recommendedName>
        <fullName evidence="2">alpha-L-rhamnosidase</fullName>
        <ecNumber evidence="2">3.2.1.40</ecNumber>
    </recommendedName>
</protein>
<dbReference type="SUPFAM" id="SSF49785">
    <property type="entry name" value="Galactose-binding domain-like"/>
    <property type="match status" value="1"/>
</dbReference>
<dbReference type="Gene3D" id="2.60.40.10">
    <property type="entry name" value="Immunoglobulins"/>
    <property type="match status" value="1"/>
</dbReference>
<keyword evidence="5" id="KW-0732">Signal</keyword>